<feature type="domain" description="Response regulatory" evidence="8">
    <location>
        <begin position="3"/>
        <end position="119"/>
    </location>
</feature>
<organism evidence="9 10">
    <name type="scientific">Fluviicoccus keumensis</name>
    <dbReference type="NCBI Taxonomy" id="1435465"/>
    <lineage>
        <taxon>Bacteria</taxon>
        <taxon>Pseudomonadati</taxon>
        <taxon>Pseudomonadota</taxon>
        <taxon>Gammaproteobacteria</taxon>
        <taxon>Moraxellales</taxon>
        <taxon>Moraxellaceae</taxon>
        <taxon>Fluviicoccus</taxon>
    </lineage>
</organism>
<dbReference type="PANTHER" id="PTHR43214">
    <property type="entry name" value="TWO-COMPONENT RESPONSE REGULATOR"/>
    <property type="match status" value="1"/>
</dbReference>
<dbReference type="PROSITE" id="PS50110">
    <property type="entry name" value="RESPONSE_REGULATORY"/>
    <property type="match status" value="1"/>
</dbReference>
<dbReference type="EMBL" id="SHKX01000012">
    <property type="protein sequence ID" value="RZU45230.1"/>
    <property type="molecule type" value="Genomic_DNA"/>
</dbReference>
<dbReference type="PROSITE" id="PS50043">
    <property type="entry name" value="HTH_LUXR_2"/>
    <property type="match status" value="1"/>
</dbReference>
<dbReference type="SMART" id="SM00448">
    <property type="entry name" value="REC"/>
    <property type="match status" value="1"/>
</dbReference>
<dbReference type="InterPro" id="IPR011006">
    <property type="entry name" value="CheY-like_superfamily"/>
</dbReference>
<dbReference type="InterPro" id="IPR001789">
    <property type="entry name" value="Sig_transdc_resp-reg_receiver"/>
</dbReference>
<dbReference type="SMART" id="SM00421">
    <property type="entry name" value="HTH_LUXR"/>
    <property type="match status" value="1"/>
</dbReference>
<dbReference type="Pfam" id="PF00072">
    <property type="entry name" value="Response_reg"/>
    <property type="match status" value="1"/>
</dbReference>
<dbReference type="CDD" id="cd06170">
    <property type="entry name" value="LuxR_C_like"/>
    <property type="match status" value="1"/>
</dbReference>
<name>A0A4Q7Z4F7_9GAMM</name>
<keyword evidence="2" id="KW-0902">Two-component regulatory system</keyword>
<evidence type="ECO:0000256" key="4">
    <source>
        <dbReference type="ARBA" id="ARBA00023125"/>
    </source>
</evidence>
<evidence type="ECO:0000313" key="9">
    <source>
        <dbReference type="EMBL" id="RZU45230.1"/>
    </source>
</evidence>
<dbReference type="RefSeq" id="WP_130413357.1">
    <property type="nucleotide sequence ID" value="NZ_SHKX01000012.1"/>
</dbReference>
<proteinExistence type="predicted"/>
<evidence type="ECO:0000256" key="1">
    <source>
        <dbReference type="ARBA" id="ARBA00022553"/>
    </source>
</evidence>
<comment type="caution">
    <text evidence="9">The sequence shown here is derived from an EMBL/GenBank/DDBJ whole genome shotgun (WGS) entry which is preliminary data.</text>
</comment>
<dbReference type="GO" id="GO:0003677">
    <property type="term" value="F:DNA binding"/>
    <property type="evidence" value="ECO:0007669"/>
    <property type="project" value="UniProtKB-KW"/>
</dbReference>
<dbReference type="GO" id="GO:0000160">
    <property type="term" value="P:phosphorelay signal transduction system"/>
    <property type="evidence" value="ECO:0007669"/>
    <property type="project" value="UniProtKB-KW"/>
</dbReference>
<dbReference type="InterPro" id="IPR058245">
    <property type="entry name" value="NreC/VraR/RcsB-like_REC"/>
</dbReference>
<evidence type="ECO:0000256" key="3">
    <source>
        <dbReference type="ARBA" id="ARBA00023015"/>
    </source>
</evidence>
<keyword evidence="3" id="KW-0805">Transcription regulation</keyword>
<dbReference type="PRINTS" id="PR00038">
    <property type="entry name" value="HTHLUXR"/>
</dbReference>
<gene>
    <name evidence="9" type="ORF">EV700_2047</name>
</gene>
<feature type="domain" description="HTH luxR-type" evidence="7">
    <location>
        <begin position="141"/>
        <end position="206"/>
    </location>
</feature>
<dbReference type="PROSITE" id="PS00622">
    <property type="entry name" value="HTH_LUXR_1"/>
    <property type="match status" value="1"/>
</dbReference>
<accession>A0A4Q7Z4F7</accession>
<dbReference type="Gene3D" id="3.40.50.2300">
    <property type="match status" value="1"/>
</dbReference>
<evidence type="ECO:0000259" key="8">
    <source>
        <dbReference type="PROSITE" id="PS50110"/>
    </source>
</evidence>
<protein>
    <submittedName>
        <fullName evidence="9">LuxR family two component transcriptional regulator</fullName>
    </submittedName>
</protein>
<feature type="modified residue" description="4-aspartylphosphate" evidence="6">
    <location>
        <position position="54"/>
    </location>
</feature>
<dbReference type="InterPro" id="IPR016032">
    <property type="entry name" value="Sig_transdc_resp-reg_C-effctor"/>
</dbReference>
<evidence type="ECO:0000256" key="5">
    <source>
        <dbReference type="ARBA" id="ARBA00023163"/>
    </source>
</evidence>
<dbReference type="SUPFAM" id="SSF46894">
    <property type="entry name" value="C-terminal effector domain of the bipartite response regulators"/>
    <property type="match status" value="1"/>
</dbReference>
<keyword evidence="5" id="KW-0804">Transcription</keyword>
<dbReference type="CDD" id="cd17535">
    <property type="entry name" value="REC_NarL-like"/>
    <property type="match status" value="1"/>
</dbReference>
<keyword evidence="10" id="KW-1185">Reference proteome</keyword>
<reference evidence="9 10" key="1">
    <citation type="submission" date="2019-02" db="EMBL/GenBank/DDBJ databases">
        <title>Genomic Encyclopedia of Type Strains, Phase IV (KMG-IV): sequencing the most valuable type-strain genomes for metagenomic binning, comparative biology and taxonomic classification.</title>
        <authorList>
            <person name="Goeker M."/>
        </authorList>
    </citation>
    <scope>NUCLEOTIDE SEQUENCE [LARGE SCALE GENOMIC DNA]</scope>
    <source>
        <strain evidence="9 10">DSM 105135</strain>
    </source>
</reference>
<evidence type="ECO:0000256" key="2">
    <source>
        <dbReference type="ARBA" id="ARBA00023012"/>
    </source>
</evidence>
<keyword evidence="4" id="KW-0238">DNA-binding</keyword>
<dbReference type="GO" id="GO:0006355">
    <property type="term" value="P:regulation of DNA-templated transcription"/>
    <property type="evidence" value="ECO:0007669"/>
    <property type="project" value="InterPro"/>
</dbReference>
<dbReference type="OrthoDB" id="9796655at2"/>
<dbReference type="Pfam" id="PF00196">
    <property type="entry name" value="GerE"/>
    <property type="match status" value="1"/>
</dbReference>
<dbReference type="SUPFAM" id="SSF52172">
    <property type="entry name" value="CheY-like"/>
    <property type="match status" value="1"/>
</dbReference>
<dbReference type="InterPro" id="IPR039420">
    <property type="entry name" value="WalR-like"/>
</dbReference>
<dbReference type="InterPro" id="IPR000792">
    <property type="entry name" value="Tscrpt_reg_LuxR_C"/>
</dbReference>
<dbReference type="Proteomes" id="UP000292423">
    <property type="component" value="Unassembled WGS sequence"/>
</dbReference>
<dbReference type="PANTHER" id="PTHR43214:SF3">
    <property type="entry name" value="RESPONSE REGULATOR UVRY"/>
    <property type="match status" value="1"/>
</dbReference>
<evidence type="ECO:0000256" key="6">
    <source>
        <dbReference type="PROSITE-ProRule" id="PRU00169"/>
    </source>
</evidence>
<evidence type="ECO:0000313" key="10">
    <source>
        <dbReference type="Proteomes" id="UP000292423"/>
    </source>
</evidence>
<sequence>MIKVLVVDDHDLVRMGITRMLDDVRDITVVGEAGSGEDALTKVRELKPDVVLMDIQMPGIGGLEATRKLLTNYPNIRILAVTVCDEEPLPSLLMKAGASGYVTKGTALPDMVSAIRSVAAGQNYLSPEIAQEIAINSLQSTGSPFATLSERELQVVIMIINCHSNQEIADSLFVSPKTISTYRTRIYEKLRIDSDVKLTLMALRHGLLQNDK</sequence>
<dbReference type="AlphaFoldDB" id="A0A4Q7Z4F7"/>
<keyword evidence="1 6" id="KW-0597">Phosphoprotein</keyword>
<evidence type="ECO:0000259" key="7">
    <source>
        <dbReference type="PROSITE" id="PS50043"/>
    </source>
</evidence>